<dbReference type="Gene3D" id="3.40.50.300">
    <property type="entry name" value="P-loop containing nucleotide triphosphate hydrolases"/>
    <property type="match status" value="2"/>
</dbReference>
<dbReference type="SUPFAM" id="SSF52540">
    <property type="entry name" value="P-loop containing nucleoside triphosphate hydrolases"/>
    <property type="match status" value="1"/>
</dbReference>
<name>A0A5R9J4V0_9PROT</name>
<proteinExistence type="predicted"/>
<dbReference type="PANTHER" id="PTHR43581:SF4">
    <property type="entry name" value="ATP_GTP PHOSPHATASE"/>
    <property type="match status" value="1"/>
</dbReference>
<dbReference type="GO" id="GO:0005524">
    <property type="term" value="F:ATP binding"/>
    <property type="evidence" value="ECO:0007669"/>
    <property type="project" value="UniProtKB-KW"/>
</dbReference>
<evidence type="ECO:0000313" key="3">
    <source>
        <dbReference type="Proteomes" id="UP000305654"/>
    </source>
</evidence>
<dbReference type="InterPro" id="IPR003959">
    <property type="entry name" value="ATPase_AAA_core"/>
</dbReference>
<comment type="caution">
    <text evidence="2">The sequence shown here is derived from an EMBL/GenBank/DDBJ whole genome shotgun (WGS) entry which is preliminary data.</text>
</comment>
<dbReference type="GO" id="GO:0016887">
    <property type="term" value="F:ATP hydrolysis activity"/>
    <property type="evidence" value="ECO:0007669"/>
    <property type="project" value="InterPro"/>
</dbReference>
<dbReference type="InterPro" id="IPR051396">
    <property type="entry name" value="Bact_Antivir_Def_Nuclease"/>
</dbReference>
<keyword evidence="2" id="KW-0067">ATP-binding</keyword>
<dbReference type="PANTHER" id="PTHR43581">
    <property type="entry name" value="ATP/GTP PHOSPHATASE"/>
    <property type="match status" value="1"/>
</dbReference>
<feature type="domain" description="ATPase AAA-type core" evidence="1">
    <location>
        <begin position="216"/>
        <end position="327"/>
    </location>
</feature>
<sequence>MPDDGQQPADEAPYIRLLSIKRFRGIEDLTWLPAKGVNVLLGGGDVGKTTILEAIALLLNPTNATTLSDADYWQRRHEEGFEILAVMALPLTCGIVEQRKSVWPWEWCGEGAKLPDLEVNNGQPHDPVFCVRVCGTPNFDLQHEICQPDESFDHFPVSVRRNIGVVRLSGDDRNDRDLRLLQGSALDRLLSDRTLRSRLADKLGETDVDGELKDEAKTALAALNRRFVVRLLPSQLGLGLVGGQGFSLNALIGLMATKDGTKLPLSSWGAGTRRLAAFEVAALHQVDHPIIVVDEIERGLESYRQRILMEELIANPSQVFVTTHSAPAVNAAVGAALWYVDTGGKVGSLPASVAAQQKRDPETFLARLAVIAEGATEVGFVTTLLTRSIGEDIRRYGIRVSDGGSNSEALTVLRGLAASGLAVAGFADNEGTQEGLWQQVKEKLGDFLMRWPNGCLETNIVPHLCDDQIEAFITDAEGDAGERLRTLADRLGIQDKSLAAILAATGDIRQLIVGAACGSPPADAGSPNHQKKEWKKHGQRWFKSTAGGAELGEKVFALGLWPNLSPQLLPFVNAVRTAVGLAAAQTVD</sequence>
<organism evidence="2 3">
    <name type="scientific">Lichenicoccus roseus</name>
    <dbReference type="NCBI Taxonomy" id="2683649"/>
    <lineage>
        <taxon>Bacteria</taxon>
        <taxon>Pseudomonadati</taxon>
        <taxon>Pseudomonadota</taxon>
        <taxon>Alphaproteobacteria</taxon>
        <taxon>Acetobacterales</taxon>
        <taxon>Acetobacteraceae</taxon>
        <taxon>Lichenicoccus</taxon>
    </lineage>
</organism>
<evidence type="ECO:0000259" key="1">
    <source>
        <dbReference type="Pfam" id="PF13304"/>
    </source>
</evidence>
<gene>
    <name evidence="2" type="ORF">FE263_20835</name>
</gene>
<dbReference type="InterPro" id="IPR027417">
    <property type="entry name" value="P-loop_NTPase"/>
</dbReference>
<keyword evidence="2" id="KW-0547">Nucleotide-binding</keyword>
<protein>
    <submittedName>
        <fullName evidence="2">ATP-binding protein</fullName>
    </submittedName>
</protein>
<dbReference type="Proteomes" id="UP000305654">
    <property type="component" value="Unassembled WGS sequence"/>
</dbReference>
<evidence type="ECO:0000313" key="2">
    <source>
        <dbReference type="EMBL" id="TLU70641.1"/>
    </source>
</evidence>
<dbReference type="Pfam" id="PF13304">
    <property type="entry name" value="AAA_21"/>
    <property type="match status" value="1"/>
</dbReference>
<reference evidence="2 3" key="1">
    <citation type="submission" date="2019-05" db="EMBL/GenBank/DDBJ databases">
        <authorList>
            <person name="Pankratov T."/>
            <person name="Grouzdev D."/>
        </authorList>
    </citation>
    <scope>NUCLEOTIDE SEQUENCE [LARGE SCALE GENOMIC DNA]</scope>
    <source>
        <strain evidence="2 3">KEBCLARHB70R</strain>
    </source>
</reference>
<dbReference type="EMBL" id="VCDI01000012">
    <property type="protein sequence ID" value="TLU70641.1"/>
    <property type="molecule type" value="Genomic_DNA"/>
</dbReference>
<dbReference type="RefSeq" id="WP_138327975.1">
    <property type="nucleotide sequence ID" value="NZ_VCDI01000012.1"/>
</dbReference>
<dbReference type="AlphaFoldDB" id="A0A5R9J4V0"/>
<accession>A0A5R9J4V0</accession>
<dbReference type="OrthoDB" id="9816534at2"/>
<keyword evidence="3" id="KW-1185">Reference proteome</keyword>